<dbReference type="RefSeq" id="WP_255905161.1">
    <property type="nucleotide sequence ID" value="NZ_JAFMZO010000005.1"/>
</dbReference>
<dbReference type="InterPro" id="IPR031025">
    <property type="entry name" value="LruC_dom"/>
</dbReference>
<comment type="caution">
    <text evidence="4">The sequence shown here is derived from an EMBL/GenBank/DDBJ whole genome shotgun (WGS) entry which is preliminary data.</text>
</comment>
<evidence type="ECO:0000256" key="1">
    <source>
        <dbReference type="SAM" id="SignalP"/>
    </source>
</evidence>
<accession>A0ABW4ZGE3</accession>
<protein>
    <submittedName>
        <fullName evidence="4">LruC domain-containing protein</fullName>
    </submittedName>
</protein>
<evidence type="ECO:0000259" key="3">
    <source>
        <dbReference type="Pfam" id="PF16130"/>
    </source>
</evidence>
<feature type="domain" description="DUF4842" evidence="3">
    <location>
        <begin position="459"/>
        <end position="653"/>
    </location>
</feature>
<feature type="chain" id="PRO_5046244021" evidence="1">
    <location>
        <begin position="18"/>
        <end position="667"/>
    </location>
</feature>
<dbReference type="InterPro" id="IPR025193">
    <property type="entry name" value="DUF4114"/>
</dbReference>
<evidence type="ECO:0000313" key="5">
    <source>
        <dbReference type="Proteomes" id="UP001597387"/>
    </source>
</evidence>
<dbReference type="Proteomes" id="UP001597387">
    <property type="component" value="Unassembled WGS sequence"/>
</dbReference>
<feature type="signal peptide" evidence="1">
    <location>
        <begin position="1"/>
        <end position="17"/>
    </location>
</feature>
<dbReference type="InterPro" id="IPR032295">
    <property type="entry name" value="DUF4842"/>
</dbReference>
<evidence type="ECO:0000259" key="2">
    <source>
        <dbReference type="Pfam" id="PF13448"/>
    </source>
</evidence>
<dbReference type="EMBL" id="JBHUHZ010000001">
    <property type="protein sequence ID" value="MFD2160919.1"/>
    <property type="molecule type" value="Genomic_DNA"/>
</dbReference>
<proteinExistence type="predicted"/>
<dbReference type="PROSITE" id="PS51257">
    <property type="entry name" value="PROKAR_LIPOPROTEIN"/>
    <property type="match status" value="1"/>
</dbReference>
<gene>
    <name evidence="4" type="ORF">ACFSJU_00835</name>
</gene>
<dbReference type="Pfam" id="PF13448">
    <property type="entry name" value="DUF4114"/>
    <property type="match status" value="1"/>
</dbReference>
<feature type="domain" description="DUF4114" evidence="2">
    <location>
        <begin position="290"/>
        <end position="375"/>
    </location>
</feature>
<keyword evidence="1" id="KW-0732">Signal</keyword>
<reference evidence="5" key="1">
    <citation type="journal article" date="2019" name="Int. J. Syst. Evol. Microbiol.">
        <title>The Global Catalogue of Microorganisms (GCM) 10K type strain sequencing project: providing services to taxonomists for standard genome sequencing and annotation.</title>
        <authorList>
            <consortium name="The Broad Institute Genomics Platform"/>
            <consortium name="The Broad Institute Genome Sequencing Center for Infectious Disease"/>
            <person name="Wu L."/>
            <person name="Ma J."/>
        </authorList>
    </citation>
    <scope>NUCLEOTIDE SEQUENCE [LARGE SCALE GENOMIC DNA]</scope>
    <source>
        <strain evidence="5">KCTC 42217</strain>
    </source>
</reference>
<evidence type="ECO:0000313" key="4">
    <source>
        <dbReference type="EMBL" id="MFD2160919.1"/>
    </source>
</evidence>
<dbReference type="Pfam" id="PF16130">
    <property type="entry name" value="DUF4842"/>
    <property type="match status" value="1"/>
</dbReference>
<dbReference type="NCBIfam" id="TIGR04456">
    <property type="entry name" value="LruC_dom"/>
    <property type="match status" value="1"/>
</dbReference>
<keyword evidence="5" id="KW-1185">Reference proteome</keyword>
<name>A0ABW4ZGE3_9SPHI</name>
<sequence length="667" mass="72907">MKHCFYAILALSLIIFACQKQPDTPPKDGNKIAPDGFNFETSRKVAVNIKLLSNINEPLKGIIIDVNSISGETLLRGASDETGTFTGTVNIPSYIDTLLIRPGNPGLNQDIQVLIRNNAVTCVIGGDKGVTGDIVKAPSSPQTFGGKNMKAFSGNSIFANTTYTYMGSYDVNGRPVSYLDQVKGTVSADLLAYLGESLPDQQNVNNHHPQYLTDNATEHLNITKTSDVWVTFVSEGGGNKNAIGYYTYLTNNPPNVVNKIDEVKFIFPNASAVSSGGNMQSGDRVKIGRFDSGTSIGFVLVQNGWRQNLNTVNSSALKFYSDSKFNPENSNELKTHTVLLNFAKENLFVIGFEDLKRDLTGTDHDFNDVVLYATSAPVDAISTVGVQGIVPPKDTDADGVWDVYDKFPNDGTKAYVSYFPSENSQGTLVFEDNWPSKGDYDMNDLVVKYRYTYISNASNKVVEMTADFRAVSAWATNKNGMGVQLPFAASLISSVSGHKITDHYITLNPNGTEAGQSKAVLIPFDDHTNLLSGPNQVVDTVSLVVKFASPVDLSAVGTGPYNPFLICNKLRGIEAHLPGHPPTDLADLSRFGSEHDRSNVSINKYYISDENWPWALNFTEHFSFPKEGNAINTAYLHFGEWASSGGTMFTDWYKNTAPGYRDPLKIH</sequence>
<organism evidence="4 5">
    <name type="scientific">Paradesertivirga mongoliensis</name>
    <dbReference type="NCBI Taxonomy" id="2100740"/>
    <lineage>
        <taxon>Bacteria</taxon>
        <taxon>Pseudomonadati</taxon>
        <taxon>Bacteroidota</taxon>
        <taxon>Sphingobacteriia</taxon>
        <taxon>Sphingobacteriales</taxon>
        <taxon>Sphingobacteriaceae</taxon>
        <taxon>Paradesertivirga</taxon>
    </lineage>
</organism>